<dbReference type="InterPro" id="IPR011611">
    <property type="entry name" value="PfkB_dom"/>
</dbReference>
<evidence type="ECO:0000313" key="4">
    <source>
        <dbReference type="EMBL" id="MYD90899.1"/>
    </source>
</evidence>
<dbReference type="GO" id="GO:0016301">
    <property type="term" value="F:kinase activity"/>
    <property type="evidence" value="ECO:0007669"/>
    <property type="project" value="UniProtKB-KW"/>
</dbReference>
<keyword evidence="1" id="KW-0808">Transferase</keyword>
<evidence type="ECO:0000256" key="2">
    <source>
        <dbReference type="ARBA" id="ARBA00022777"/>
    </source>
</evidence>
<comment type="caution">
    <text evidence="4">The sequence shown here is derived from an EMBL/GenBank/DDBJ whole genome shotgun (WGS) entry which is preliminary data.</text>
</comment>
<evidence type="ECO:0000259" key="3">
    <source>
        <dbReference type="Pfam" id="PF00294"/>
    </source>
</evidence>
<feature type="domain" description="Carbohydrate kinase PfkB" evidence="3">
    <location>
        <begin position="177"/>
        <end position="280"/>
    </location>
</feature>
<accession>A0A6B1DT61</accession>
<dbReference type="PANTHER" id="PTHR10584">
    <property type="entry name" value="SUGAR KINASE"/>
    <property type="match status" value="1"/>
</dbReference>
<sequence>MSRPAMPPDRQAPPRLLLVGNVTRDLDESDRSRFIHGGSVTYAAHTSHALGVAAEAVTRVAHDEDLSDLTDLAHWTVLPSHTTTTFVNQYRGEVRTQLCFDPAAPIGGRDLSPRQRRAEAVFLCPIMQEIASDLPASFAAGTLKAGGAQGWLRHIAPDGRVEACVWPEADDSLSHLDILILSREDLDHDLSRLDPLLARVPVVLLSNHRQGSDLFIRHRGRVVRRHVPPRPAREVDPTGAGDIFATAFLIRYAETGALWSSARFANAAASMGVEGVGASRIPDRRTVLAWLEANPATEPEQ</sequence>
<keyword evidence="2" id="KW-0418">Kinase</keyword>
<dbReference type="SUPFAM" id="SSF53613">
    <property type="entry name" value="Ribokinase-like"/>
    <property type="match status" value="1"/>
</dbReference>
<dbReference type="InterPro" id="IPR029056">
    <property type="entry name" value="Ribokinase-like"/>
</dbReference>
<dbReference type="Gene3D" id="3.40.1190.20">
    <property type="match status" value="1"/>
</dbReference>
<dbReference type="Pfam" id="PF00294">
    <property type="entry name" value="PfkB"/>
    <property type="match status" value="1"/>
</dbReference>
<proteinExistence type="predicted"/>
<dbReference type="GO" id="GO:0005829">
    <property type="term" value="C:cytosol"/>
    <property type="evidence" value="ECO:0007669"/>
    <property type="project" value="TreeGrafter"/>
</dbReference>
<reference evidence="4" key="1">
    <citation type="submission" date="2019-09" db="EMBL/GenBank/DDBJ databases">
        <title>Characterisation of the sponge microbiome using genome-centric metagenomics.</title>
        <authorList>
            <person name="Engelberts J.P."/>
            <person name="Robbins S.J."/>
            <person name="De Goeij J.M."/>
            <person name="Aranda M."/>
            <person name="Bell S.C."/>
            <person name="Webster N.S."/>
        </authorList>
    </citation>
    <scope>NUCLEOTIDE SEQUENCE</scope>
    <source>
        <strain evidence="4">SB0662_bin_9</strain>
    </source>
</reference>
<name>A0A6B1DT61_9CHLR</name>
<gene>
    <name evidence="4" type="ORF">F4Y08_11275</name>
</gene>
<organism evidence="4">
    <name type="scientific">Caldilineaceae bacterium SB0662_bin_9</name>
    <dbReference type="NCBI Taxonomy" id="2605258"/>
    <lineage>
        <taxon>Bacteria</taxon>
        <taxon>Bacillati</taxon>
        <taxon>Chloroflexota</taxon>
        <taxon>Caldilineae</taxon>
        <taxon>Caldilineales</taxon>
        <taxon>Caldilineaceae</taxon>
    </lineage>
</organism>
<dbReference type="AlphaFoldDB" id="A0A6B1DT61"/>
<protein>
    <recommendedName>
        <fullName evidence="3">Carbohydrate kinase PfkB domain-containing protein</fullName>
    </recommendedName>
</protein>
<dbReference type="EMBL" id="VXPY01000080">
    <property type="protein sequence ID" value="MYD90899.1"/>
    <property type="molecule type" value="Genomic_DNA"/>
</dbReference>
<evidence type="ECO:0000256" key="1">
    <source>
        <dbReference type="ARBA" id="ARBA00022679"/>
    </source>
</evidence>
<dbReference type="PANTHER" id="PTHR10584:SF166">
    <property type="entry name" value="RIBOKINASE"/>
    <property type="match status" value="1"/>
</dbReference>